<evidence type="ECO:0000313" key="2">
    <source>
        <dbReference type="EMBL" id="CDG97371.1"/>
    </source>
</evidence>
<gene>
    <name evidence="2" type="ORF">XBP1_2580010</name>
</gene>
<accession>A0A077N5G0</accession>
<evidence type="ECO:0000256" key="1">
    <source>
        <dbReference type="SAM" id="SignalP"/>
    </source>
</evidence>
<dbReference type="EMBL" id="CBSW010000177">
    <property type="protein sequence ID" value="CDG97371.1"/>
    <property type="molecule type" value="Genomic_DNA"/>
</dbReference>
<reference evidence="2" key="1">
    <citation type="submission" date="2013-07" db="EMBL/GenBank/DDBJ databases">
        <title>Sub-species coevolution in mutualistic symbiosis.</title>
        <authorList>
            <person name="Murfin K."/>
            <person name="Klassen J."/>
            <person name="Lee M."/>
            <person name="Forst S."/>
            <person name="Stock P."/>
            <person name="Goodrich-Blair H."/>
        </authorList>
    </citation>
    <scope>NUCLEOTIDE SEQUENCE [LARGE SCALE GENOMIC DNA]</scope>
    <source>
        <strain evidence="2">Puntauvense</strain>
    </source>
</reference>
<dbReference type="PROSITE" id="PS51257">
    <property type="entry name" value="PROKAR_LIPOPROTEIN"/>
    <property type="match status" value="1"/>
</dbReference>
<dbReference type="RefSeq" id="WP_155272393.1">
    <property type="nucleotide sequence ID" value="NZ_CAWLWN010000220.1"/>
</dbReference>
<dbReference type="Proteomes" id="UP000028511">
    <property type="component" value="Unassembled WGS sequence"/>
</dbReference>
<dbReference type="AlphaFoldDB" id="A0A077N5G0"/>
<name>A0A077N5G0_XENBV</name>
<evidence type="ECO:0008006" key="3">
    <source>
        <dbReference type="Google" id="ProtNLM"/>
    </source>
</evidence>
<keyword evidence="1" id="KW-0732">Signal</keyword>
<feature type="chain" id="PRO_5001721396" description="Lipoprotein" evidence="1">
    <location>
        <begin position="27"/>
        <end position="105"/>
    </location>
</feature>
<sequence length="105" mass="11776">MATNYRVLFLAVILFLFGCSSNKEHASTKTYDRVKYTVVNNTQYSLSVIRKNVAWGSWVSIPLSTIQPYGRDSFSTKGTLIAGTEGNVEYSIYGGSFDVYWSLSH</sequence>
<dbReference type="HOGENOM" id="CLU_157341_0_0_6"/>
<protein>
    <recommendedName>
        <fullName evidence="3">Lipoprotein</fullName>
    </recommendedName>
</protein>
<feature type="signal peptide" evidence="1">
    <location>
        <begin position="1"/>
        <end position="26"/>
    </location>
</feature>
<comment type="caution">
    <text evidence="2">The sequence shown here is derived from an EMBL/GenBank/DDBJ whole genome shotgun (WGS) entry which is preliminary data.</text>
</comment>
<dbReference type="Gene3D" id="2.60.270.50">
    <property type="match status" value="1"/>
</dbReference>
<proteinExistence type="predicted"/>
<organism evidence="2">
    <name type="scientific">Xenorhabdus bovienii str. puntauvense</name>
    <dbReference type="NCBI Taxonomy" id="1398201"/>
    <lineage>
        <taxon>Bacteria</taxon>
        <taxon>Pseudomonadati</taxon>
        <taxon>Pseudomonadota</taxon>
        <taxon>Gammaproteobacteria</taxon>
        <taxon>Enterobacterales</taxon>
        <taxon>Morganellaceae</taxon>
        <taxon>Xenorhabdus</taxon>
    </lineage>
</organism>